<evidence type="ECO:0000256" key="1">
    <source>
        <dbReference type="ARBA" id="ARBA00004651"/>
    </source>
</evidence>
<evidence type="ECO:0000256" key="9">
    <source>
        <dbReference type="ARBA" id="ARBA00023224"/>
    </source>
</evidence>
<dbReference type="AlphaFoldDB" id="A0AA38IKD2"/>
<dbReference type="GO" id="GO:0007165">
    <property type="term" value="P:signal transduction"/>
    <property type="evidence" value="ECO:0007669"/>
    <property type="project" value="UniProtKB-KW"/>
</dbReference>
<feature type="transmembrane region" description="Helical" evidence="10">
    <location>
        <begin position="123"/>
        <end position="143"/>
    </location>
</feature>
<keyword evidence="6 10" id="KW-1133">Transmembrane helix</keyword>
<feature type="transmembrane region" description="Helical" evidence="10">
    <location>
        <begin position="66"/>
        <end position="88"/>
    </location>
</feature>
<evidence type="ECO:0000313" key="12">
    <source>
        <dbReference type="Proteomes" id="UP001168821"/>
    </source>
</evidence>
<sequence>MNPRGRNSIINPMTDDCLNVVKFISSDILQFKLIKICFWISLAIHIITNLIQIYFLTSVYDNRNEIILYAAVFFSEFYPMLAIGLILYDNQKVSHLKDELYLWAINSAGEKIASKIRKEANYLSLYCIMTCLTAVGASVLFVMDLPHDLEWFFVLRFLQDYLPEQFTVLALLYKTTFFFTGYSMIVHALQVIYYTQHLRYQIMMLNEYIMDLSDDGDDEELFHDKHYQSKVEKKLKFCIKRWDAYLAAYKNKVSEISNMIIGFSLSGWLLGISVVIVMLSGKITPEYYPRQAAVGLAATLTFCCLIESCQTIETQMQQMALVINKVKWYTFNKNNQKLYLILCMNLMVERKIQFSEKYSINYQLGLAIVRGIYSIGTIFGNMNLSS</sequence>
<evidence type="ECO:0000256" key="5">
    <source>
        <dbReference type="ARBA" id="ARBA00022725"/>
    </source>
</evidence>
<evidence type="ECO:0000256" key="6">
    <source>
        <dbReference type="ARBA" id="ARBA00022989"/>
    </source>
</evidence>
<keyword evidence="4 10" id="KW-0812">Transmembrane</keyword>
<dbReference type="PANTHER" id="PTHR21137:SF35">
    <property type="entry name" value="ODORANT RECEPTOR 19A-RELATED"/>
    <property type="match status" value="1"/>
</dbReference>
<evidence type="ECO:0000256" key="3">
    <source>
        <dbReference type="ARBA" id="ARBA00022606"/>
    </source>
</evidence>
<comment type="subcellular location">
    <subcellularLocation>
        <location evidence="1 10">Cell membrane</location>
        <topology evidence="1 10">Multi-pass membrane protein</topology>
    </subcellularLocation>
</comment>
<reference evidence="11" key="1">
    <citation type="journal article" date="2023" name="G3 (Bethesda)">
        <title>Whole genome assemblies of Zophobas morio and Tenebrio molitor.</title>
        <authorList>
            <person name="Kaur S."/>
            <person name="Stinson S.A."/>
            <person name="diCenzo G.C."/>
        </authorList>
    </citation>
    <scope>NUCLEOTIDE SEQUENCE</scope>
    <source>
        <strain evidence="11">QUZm001</strain>
    </source>
</reference>
<dbReference type="GO" id="GO:0005886">
    <property type="term" value="C:plasma membrane"/>
    <property type="evidence" value="ECO:0007669"/>
    <property type="project" value="UniProtKB-SubCell"/>
</dbReference>
<dbReference type="GO" id="GO:0004984">
    <property type="term" value="F:olfactory receptor activity"/>
    <property type="evidence" value="ECO:0007669"/>
    <property type="project" value="InterPro"/>
</dbReference>
<feature type="transmembrane region" description="Helical" evidence="10">
    <location>
        <begin position="36"/>
        <end position="60"/>
    </location>
</feature>
<feature type="transmembrane region" description="Helical" evidence="10">
    <location>
        <begin position="260"/>
        <end position="280"/>
    </location>
</feature>
<dbReference type="GO" id="GO:0005549">
    <property type="term" value="F:odorant binding"/>
    <property type="evidence" value="ECO:0007669"/>
    <property type="project" value="InterPro"/>
</dbReference>
<organism evidence="11 12">
    <name type="scientific">Zophobas morio</name>
    <dbReference type="NCBI Taxonomy" id="2755281"/>
    <lineage>
        <taxon>Eukaryota</taxon>
        <taxon>Metazoa</taxon>
        <taxon>Ecdysozoa</taxon>
        <taxon>Arthropoda</taxon>
        <taxon>Hexapoda</taxon>
        <taxon>Insecta</taxon>
        <taxon>Pterygota</taxon>
        <taxon>Neoptera</taxon>
        <taxon>Endopterygota</taxon>
        <taxon>Coleoptera</taxon>
        <taxon>Polyphaga</taxon>
        <taxon>Cucujiformia</taxon>
        <taxon>Tenebrionidae</taxon>
        <taxon>Zophobas</taxon>
    </lineage>
</organism>
<evidence type="ECO:0000256" key="2">
    <source>
        <dbReference type="ARBA" id="ARBA00022475"/>
    </source>
</evidence>
<name>A0AA38IKD2_9CUCU</name>
<dbReference type="EMBL" id="JALNTZ010000004">
    <property type="protein sequence ID" value="KAJ3656688.1"/>
    <property type="molecule type" value="Genomic_DNA"/>
</dbReference>
<keyword evidence="12" id="KW-1185">Reference proteome</keyword>
<accession>A0AA38IKD2</accession>
<comment type="similarity">
    <text evidence="10">Belongs to the insect chemoreceptor superfamily. Heteromeric odorant receptor channel (TC 1.A.69) family.</text>
</comment>
<keyword evidence="7 10" id="KW-0472">Membrane</keyword>
<evidence type="ECO:0000256" key="8">
    <source>
        <dbReference type="ARBA" id="ARBA00023170"/>
    </source>
</evidence>
<feature type="transmembrane region" description="Helical" evidence="10">
    <location>
        <begin position="171"/>
        <end position="194"/>
    </location>
</feature>
<keyword evidence="2" id="KW-1003">Cell membrane</keyword>
<feature type="transmembrane region" description="Helical" evidence="10">
    <location>
        <begin position="292"/>
        <end position="309"/>
    </location>
</feature>
<keyword evidence="8 10" id="KW-0675">Receptor</keyword>
<dbReference type="InterPro" id="IPR004117">
    <property type="entry name" value="7tm6_olfct_rcpt"/>
</dbReference>
<feature type="transmembrane region" description="Helical" evidence="10">
    <location>
        <begin position="360"/>
        <end position="380"/>
    </location>
</feature>
<proteinExistence type="inferred from homology"/>
<keyword evidence="5 10" id="KW-0552">Olfaction</keyword>
<gene>
    <name evidence="11" type="ORF">Zmor_015741</name>
</gene>
<dbReference type="Proteomes" id="UP001168821">
    <property type="component" value="Unassembled WGS sequence"/>
</dbReference>
<evidence type="ECO:0000256" key="4">
    <source>
        <dbReference type="ARBA" id="ARBA00022692"/>
    </source>
</evidence>
<dbReference type="PANTHER" id="PTHR21137">
    <property type="entry name" value="ODORANT RECEPTOR"/>
    <property type="match status" value="1"/>
</dbReference>
<evidence type="ECO:0000256" key="7">
    <source>
        <dbReference type="ARBA" id="ARBA00023136"/>
    </source>
</evidence>
<keyword evidence="9 10" id="KW-0807">Transducer</keyword>
<protein>
    <recommendedName>
        <fullName evidence="10">Odorant receptor</fullName>
    </recommendedName>
</protein>
<evidence type="ECO:0000256" key="10">
    <source>
        <dbReference type="RuleBase" id="RU351113"/>
    </source>
</evidence>
<keyword evidence="3 10" id="KW-0716">Sensory transduction</keyword>
<comment type="caution">
    <text evidence="11">The sequence shown here is derived from an EMBL/GenBank/DDBJ whole genome shotgun (WGS) entry which is preliminary data.</text>
</comment>
<evidence type="ECO:0000313" key="11">
    <source>
        <dbReference type="EMBL" id="KAJ3656688.1"/>
    </source>
</evidence>